<evidence type="ECO:0000256" key="11">
    <source>
        <dbReference type="SAM" id="SignalP"/>
    </source>
</evidence>
<keyword evidence="5" id="KW-0964">Secreted</keyword>
<evidence type="ECO:0000256" key="8">
    <source>
        <dbReference type="ARBA" id="ARBA00023180"/>
    </source>
</evidence>
<proteinExistence type="inferred from homology"/>
<keyword evidence="14" id="KW-1185">Reference proteome</keyword>
<dbReference type="AlphaFoldDB" id="A0AAV1X878"/>
<comment type="pathway">
    <text evidence="2">Glycan metabolism; pectin degradation; 2-dehydro-3-deoxy-D-gluconate from pectin: step 1/5.</text>
</comment>
<evidence type="ECO:0000256" key="6">
    <source>
        <dbReference type="ARBA" id="ARBA00022801"/>
    </source>
</evidence>
<evidence type="ECO:0000313" key="14">
    <source>
        <dbReference type="Proteomes" id="UP001497480"/>
    </source>
</evidence>
<dbReference type="InterPro" id="IPR012334">
    <property type="entry name" value="Pectin_lyas_fold"/>
</dbReference>
<evidence type="ECO:0000256" key="2">
    <source>
        <dbReference type="ARBA" id="ARBA00005184"/>
    </source>
</evidence>
<dbReference type="InterPro" id="IPR011050">
    <property type="entry name" value="Pectin_lyase_fold/virulence"/>
</dbReference>
<keyword evidence="6" id="KW-0378">Hydrolase</keyword>
<dbReference type="GO" id="GO:0030599">
    <property type="term" value="F:pectinesterase activity"/>
    <property type="evidence" value="ECO:0007669"/>
    <property type="project" value="UniProtKB-EC"/>
</dbReference>
<comment type="similarity">
    <text evidence="3">Belongs to the pectinesterase family.</text>
</comment>
<dbReference type="Proteomes" id="UP001497480">
    <property type="component" value="Unassembled WGS sequence"/>
</dbReference>
<evidence type="ECO:0000256" key="10">
    <source>
        <dbReference type="ARBA" id="ARBA00057335"/>
    </source>
</evidence>
<gene>
    <name evidence="13" type="ORF">LLUT_LOCUS18519</name>
</gene>
<dbReference type="PANTHER" id="PTHR31321:SF120">
    <property type="entry name" value="PECTINESTERASE 52-RELATED"/>
    <property type="match status" value="1"/>
</dbReference>
<evidence type="ECO:0000256" key="5">
    <source>
        <dbReference type="ARBA" id="ARBA00022512"/>
    </source>
</evidence>
<dbReference type="Pfam" id="PF01095">
    <property type="entry name" value="Pectinesterase"/>
    <property type="match status" value="1"/>
</dbReference>
<comment type="function">
    <text evidence="10">Acts in the modification of cell walls via demethylesterification of cell wall pectin.</text>
</comment>
<feature type="chain" id="PRO_5043516787" description="pectinesterase" evidence="11">
    <location>
        <begin position="27"/>
        <end position="346"/>
    </location>
</feature>
<organism evidence="13 14">
    <name type="scientific">Lupinus luteus</name>
    <name type="common">European yellow lupine</name>
    <dbReference type="NCBI Taxonomy" id="3873"/>
    <lineage>
        <taxon>Eukaryota</taxon>
        <taxon>Viridiplantae</taxon>
        <taxon>Streptophyta</taxon>
        <taxon>Embryophyta</taxon>
        <taxon>Tracheophyta</taxon>
        <taxon>Spermatophyta</taxon>
        <taxon>Magnoliopsida</taxon>
        <taxon>eudicotyledons</taxon>
        <taxon>Gunneridae</taxon>
        <taxon>Pentapetalae</taxon>
        <taxon>rosids</taxon>
        <taxon>fabids</taxon>
        <taxon>Fabales</taxon>
        <taxon>Fabaceae</taxon>
        <taxon>Papilionoideae</taxon>
        <taxon>50 kb inversion clade</taxon>
        <taxon>genistoids sensu lato</taxon>
        <taxon>core genistoids</taxon>
        <taxon>Genisteae</taxon>
        <taxon>Lupinus</taxon>
    </lineage>
</organism>
<dbReference type="GO" id="GO:0045490">
    <property type="term" value="P:pectin catabolic process"/>
    <property type="evidence" value="ECO:0007669"/>
    <property type="project" value="TreeGrafter"/>
</dbReference>
<evidence type="ECO:0000256" key="1">
    <source>
        <dbReference type="ARBA" id="ARBA00004191"/>
    </source>
</evidence>
<dbReference type="EC" id="3.1.1.11" evidence="4"/>
<evidence type="ECO:0000256" key="3">
    <source>
        <dbReference type="ARBA" id="ARBA00008891"/>
    </source>
</evidence>
<evidence type="ECO:0000256" key="7">
    <source>
        <dbReference type="ARBA" id="ARBA00023085"/>
    </source>
</evidence>
<accession>A0AAV1X878</accession>
<dbReference type="Gene3D" id="2.160.20.10">
    <property type="entry name" value="Single-stranded right-handed beta-helix, Pectin lyase-like"/>
    <property type="match status" value="1"/>
</dbReference>
<dbReference type="FunFam" id="2.160.20.10:FF:000013">
    <property type="entry name" value="Pectinesterase"/>
    <property type="match status" value="1"/>
</dbReference>
<comment type="caution">
    <text evidence="13">The sequence shown here is derived from an EMBL/GenBank/DDBJ whole genome shotgun (WGS) entry which is preliminary data.</text>
</comment>
<dbReference type="PANTHER" id="PTHR31321">
    <property type="entry name" value="ACYL-COA THIOESTER HYDROLASE YBHC-RELATED"/>
    <property type="match status" value="1"/>
</dbReference>
<feature type="signal peptide" evidence="11">
    <location>
        <begin position="1"/>
        <end position="26"/>
    </location>
</feature>
<keyword evidence="11" id="KW-0732">Signal</keyword>
<keyword evidence="7" id="KW-0063">Aspartyl esterase</keyword>
<comment type="catalytic activity">
    <reaction evidence="9">
        <text>[(1-&gt;4)-alpha-D-galacturonosyl methyl ester](n) + n H2O = [(1-&gt;4)-alpha-D-galacturonosyl](n) + n methanol + n H(+)</text>
        <dbReference type="Rhea" id="RHEA:22380"/>
        <dbReference type="Rhea" id="RHEA-COMP:14570"/>
        <dbReference type="Rhea" id="RHEA-COMP:14573"/>
        <dbReference type="ChEBI" id="CHEBI:15377"/>
        <dbReference type="ChEBI" id="CHEBI:15378"/>
        <dbReference type="ChEBI" id="CHEBI:17790"/>
        <dbReference type="ChEBI" id="CHEBI:140522"/>
        <dbReference type="ChEBI" id="CHEBI:140523"/>
        <dbReference type="EC" id="3.1.1.11"/>
    </reaction>
</comment>
<comment type="subcellular location">
    <subcellularLocation>
        <location evidence="1">Secreted</location>
        <location evidence="1">Cell wall</location>
    </subcellularLocation>
</comment>
<feature type="domain" description="Pectinesterase catalytic" evidence="12">
    <location>
        <begin position="38"/>
        <end position="332"/>
    </location>
</feature>
<sequence>MELLPLPLTFSLIILISISLWPIGKCIECGGMEIAHEITVDQQDQGAFTTVQAAIDSLQSNYDKWVKIHINAGTYVEKVEIPKDKPCVILEGDSSISTIITYDDHGATNSSATFASSAPNVIVSGITFQNTFHLKQYLKIHNISAKQKNQVKQAVAAKIGGDNYYFLNCTFRGWQDTLFDQVGRHYFKGCTIEGQIDFIFGYAQSFFEDCVINATKGESEFAGFVTANGRNASTDKGGFVFLRGSVVGDCPVNLGRAWGSYSTTIFHGTYFHSLVTPQGWDAWYYKGNEDTLTYAECGCTGPGANNPNRVSWMKELNDEDIQTYDRSSFIDQDGWLSNLPKIYQPV</sequence>
<evidence type="ECO:0000259" key="12">
    <source>
        <dbReference type="Pfam" id="PF01095"/>
    </source>
</evidence>
<keyword evidence="5" id="KW-0134">Cell wall</keyword>
<evidence type="ECO:0000256" key="4">
    <source>
        <dbReference type="ARBA" id="ARBA00013229"/>
    </source>
</evidence>
<keyword evidence="8" id="KW-0325">Glycoprotein</keyword>
<dbReference type="InterPro" id="IPR000070">
    <property type="entry name" value="Pectinesterase_cat"/>
</dbReference>
<dbReference type="SUPFAM" id="SSF51126">
    <property type="entry name" value="Pectin lyase-like"/>
    <property type="match status" value="1"/>
</dbReference>
<evidence type="ECO:0000313" key="13">
    <source>
        <dbReference type="EMBL" id="CAL0317459.1"/>
    </source>
</evidence>
<dbReference type="EMBL" id="CAXHTB010000013">
    <property type="protein sequence ID" value="CAL0317459.1"/>
    <property type="molecule type" value="Genomic_DNA"/>
</dbReference>
<reference evidence="13 14" key="1">
    <citation type="submission" date="2024-03" db="EMBL/GenBank/DDBJ databases">
        <authorList>
            <person name="Martinez-Hernandez J."/>
        </authorList>
    </citation>
    <scope>NUCLEOTIDE SEQUENCE [LARGE SCALE GENOMIC DNA]</scope>
</reference>
<protein>
    <recommendedName>
        <fullName evidence="4">pectinesterase</fullName>
        <ecNumber evidence="4">3.1.1.11</ecNumber>
    </recommendedName>
</protein>
<dbReference type="GO" id="GO:0042545">
    <property type="term" value="P:cell wall modification"/>
    <property type="evidence" value="ECO:0007669"/>
    <property type="project" value="InterPro"/>
</dbReference>
<name>A0AAV1X878_LUPLU</name>
<evidence type="ECO:0000256" key="9">
    <source>
        <dbReference type="ARBA" id="ARBA00047928"/>
    </source>
</evidence>